<dbReference type="RefSeq" id="WP_109838624.1">
    <property type="nucleotide sequence ID" value="NZ_QGKM01000051.1"/>
</dbReference>
<dbReference type="GO" id="GO:0022857">
    <property type="term" value="F:transmembrane transporter activity"/>
    <property type="evidence" value="ECO:0007669"/>
    <property type="project" value="InterPro"/>
</dbReference>
<reference evidence="6 7" key="1">
    <citation type="submission" date="2018-05" db="EMBL/GenBank/DDBJ databases">
        <title>Leucothrix arctica sp. nov., isolated from Arctic seawater.</title>
        <authorList>
            <person name="Choi A."/>
            <person name="Baek K."/>
        </authorList>
    </citation>
    <scope>NUCLEOTIDE SEQUENCE [LARGE SCALE GENOMIC DNA]</scope>
    <source>
        <strain evidence="6 7">JCM 18388</strain>
    </source>
</reference>
<evidence type="ECO:0000256" key="2">
    <source>
        <dbReference type="ARBA" id="ARBA00022989"/>
    </source>
</evidence>
<dbReference type="InterPro" id="IPR036259">
    <property type="entry name" value="MFS_trans_sf"/>
</dbReference>
<keyword evidence="1 4" id="KW-0812">Transmembrane</keyword>
<feature type="transmembrane region" description="Helical" evidence="4">
    <location>
        <begin position="338"/>
        <end position="358"/>
    </location>
</feature>
<feature type="transmembrane region" description="Helical" evidence="4">
    <location>
        <begin position="247"/>
        <end position="266"/>
    </location>
</feature>
<dbReference type="GO" id="GO:0005886">
    <property type="term" value="C:plasma membrane"/>
    <property type="evidence" value="ECO:0007669"/>
    <property type="project" value="TreeGrafter"/>
</dbReference>
<gene>
    <name evidence="6" type="ORF">DKW60_15760</name>
</gene>
<dbReference type="AlphaFoldDB" id="A0A317CA51"/>
<keyword evidence="2 4" id="KW-1133">Transmembrane helix</keyword>
<dbReference type="PROSITE" id="PS50850">
    <property type="entry name" value="MFS"/>
    <property type="match status" value="1"/>
</dbReference>
<evidence type="ECO:0000256" key="3">
    <source>
        <dbReference type="ARBA" id="ARBA00023136"/>
    </source>
</evidence>
<dbReference type="Proteomes" id="UP000245539">
    <property type="component" value="Unassembled WGS sequence"/>
</dbReference>
<evidence type="ECO:0000256" key="1">
    <source>
        <dbReference type="ARBA" id="ARBA00022692"/>
    </source>
</evidence>
<feature type="transmembrane region" description="Helical" evidence="4">
    <location>
        <begin position="43"/>
        <end position="65"/>
    </location>
</feature>
<keyword evidence="7" id="KW-1185">Reference proteome</keyword>
<name>A0A317CA51_9GAMM</name>
<evidence type="ECO:0000313" key="6">
    <source>
        <dbReference type="EMBL" id="PWQ95021.1"/>
    </source>
</evidence>
<dbReference type="EMBL" id="QGKM01000051">
    <property type="protein sequence ID" value="PWQ95021.1"/>
    <property type="molecule type" value="Genomic_DNA"/>
</dbReference>
<feature type="domain" description="Major facilitator superfamily (MFS) profile" evidence="5">
    <location>
        <begin position="9"/>
        <end position="385"/>
    </location>
</feature>
<dbReference type="PANTHER" id="PTHR23537">
    <property type="match status" value="1"/>
</dbReference>
<feature type="transmembrane region" description="Helical" evidence="4">
    <location>
        <begin position="364"/>
        <end position="382"/>
    </location>
</feature>
<dbReference type="SUPFAM" id="SSF103473">
    <property type="entry name" value="MFS general substrate transporter"/>
    <property type="match status" value="1"/>
</dbReference>
<dbReference type="Pfam" id="PF06779">
    <property type="entry name" value="MFS_4"/>
    <property type="match status" value="1"/>
</dbReference>
<comment type="caution">
    <text evidence="6">The sequence shown here is derived from an EMBL/GenBank/DDBJ whole genome shotgun (WGS) entry which is preliminary data.</text>
</comment>
<dbReference type="InterPro" id="IPR020846">
    <property type="entry name" value="MFS_dom"/>
</dbReference>
<proteinExistence type="predicted"/>
<feature type="transmembrane region" description="Helical" evidence="4">
    <location>
        <begin position="106"/>
        <end position="128"/>
    </location>
</feature>
<organism evidence="6 7">
    <name type="scientific">Leucothrix pacifica</name>
    <dbReference type="NCBI Taxonomy" id="1247513"/>
    <lineage>
        <taxon>Bacteria</taxon>
        <taxon>Pseudomonadati</taxon>
        <taxon>Pseudomonadota</taxon>
        <taxon>Gammaproteobacteria</taxon>
        <taxon>Thiotrichales</taxon>
        <taxon>Thiotrichaceae</taxon>
        <taxon>Leucothrix</taxon>
    </lineage>
</organism>
<feature type="transmembrane region" description="Helical" evidence="4">
    <location>
        <begin position="273"/>
        <end position="292"/>
    </location>
</feature>
<accession>A0A317CA51</accession>
<keyword evidence="3 4" id="KW-0472">Membrane</keyword>
<evidence type="ECO:0000259" key="5">
    <source>
        <dbReference type="PROSITE" id="PS50850"/>
    </source>
</evidence>
<dbReference type="PANTHER" id="PTHR23537:SF1">
    <property type="entry name" value="SUGAR TRANSPORTER"/>
    <property type="match status" value="1"/>
</dbReference>
<dbReference type="Gene3D" id="1.20.1250.20">
    <property type="entry name" value="MFS general substrate transporter like domains"/>
    <property type="match status" value="2"/>
</dbReference>
<evidence type="ECO:0000313" key="7">
    <source>
        <dbReference type="Proteomes" id="UP000245539"/>
    </source>
</evidence>
<feature type="transmembrane region" description="Helical" evidence="4">
    <location>
        <begin position="212"/>
        <end position="235"/>
    </location>
</feature>
<feature type="transmembrane region" description="Helical" evidence="4">
    <location>
        <begin position="298"/>
        <end position="318"/>
    </location>
</feature>
<evidence type="ECO:0000256" key="4">
    <source>
        <dbReference type="SAM" id="Phobius"/>
    </source>
</evidence>
<feature type="transmembrane region" description="Helical" evidence="4">
    <location>
        <begin position="140"/>
        <end position="161"/>
    </location>
</feature>
<feature type="transmembrane region" description="Helical" evidence="4">
    <location>
        <begin position="77"/>
        <end position="100"/>
    </location>
</feature>
<protein>
    <submittedName>
        <fullName evidence="6">MFS transporter</fullName>
    </submittedName>
</protein>
<sequence length="385" mass="40942">MTASTERLRVLTAGILSLILLLGIARFAYTPLLPIMQNQAGLGVVAAGWLATINYVGYLCGAIIASQIGNMVLKDKLYRLGLIVAVLTTVGMGMTTNVWLWSLLRFFAGLSSAAGLLLASALIMNWLIRHDFRSELGIHFSGLGLGIAVCAIVVEILNHYFSWDQQWYILSALGVLILIPAWAWLPPPDTSSVTKGGGAMTDNPPSPMFLRIFMLAYFCAGIGYVVSATFIVAIVDALPGLAGKGAWVFMVLGLAAAPACMIWDLVARRTGDINALILAAILQIVGIMLPILSHSLLAALIGAVLFGGTFIGLVSLVLSMAGRYYPTRPAKMMGKMTISYGLAQIIAPLVVGWIAKGSGGYEEGLYLAAGAMVVAVGLLLWLRRI</sequence>
<dbReference type="OrthoDB" id="9797953at2"/>
<dbReference type="InterPro" id="IPR010645">
    <property type="entry name" value="MFS_4"/>
</dbReference>
<feature type="transmembrane region" description="Helical" evidence="4">
    <location>
        <begin position="167"/>
        <end position="185"/>
    </location>
</feature>